<geneLocation type="plasmid" evidence="2"/>
<evidence type="ECO:0000313" key="1">
    <source>
        <dbReference type="EMBL" id="ALL69512.1"/>
    </source>
</evidence>
<accession>A0A0P0RKY7</accession>
<proteinExistence type="predicted"/>
<reference evidence="1 2" key="1">
    <citation type="journal article" date="2014" name="Genome Announc.">
        <title>Draft Genome Sequence of the Haloacid-Degrading Burkholderia caribensis Strain MBA4.</title>
        <authorList>
            <person name="Pan Y."/>
            <person name="Kong K.F."/>
            <person name="Tsang J.S."/>
        </authorList>
    </citation>
    <scope>NUCLEOTIDE SEQUENCE [LARGE SCALE GENOMIC DNA]</scope>
    <source>
        <strain evidence="1 2">MBA4</strain>
        <plasmid evidence="2">Plasmid</plasmid>
    </source>
</reference>
<evidence type="ECO:0000313" key="2">
    <source>
        <dbReference type="Proteomes" id="UP000019146"/>
    </source>
</evidence>
<protein>
    <submittedName>
        <fullName evidence="1">Uncharacterized protein</fullName>
    </submittedName>
</protein>
<gene>
    <name evidence="1" type="ORF">K788_00025385</name>
</gene>
<sequence length="134" mass="14962">MRTQAKHPFQAVQAGKTLAIEFANRPADRQVPAPQARHVAPLSYCSTYKGYRLSVHARPANTDLYAADLVIEQLDSSSCKFRALDYFYTAAEALGYATRWGRIWVDHRLQKVVERAMGTDIMDGRADTARGSGE</sequence>
<dbReference type="EMBL" id="CP012748">
    <property type="protein sequence ID" value="ALL69512.1"/>
    <property type="molecule type" value="Genomic_DNA"/>
</dbReference>
<keyword evidence="1" id="KW-0614">Plasmid</keyword>
<dbReference type="Proteomes" id="UP000019146">
    <property type="component" value="Plasmid unnamed"/>
</dbReference>
<dbReference type="KEGG" id="bcai:K788_00025385"/>
<organism evidence="1 2">
    <name type="scientific">Paraburkholderia caribensis MBA4</name>
    <dbReference type="NCBI Taxonomy" id="1323664"/>
    <lineage>
        <taxon>Bacteria</taxon>
        <taxon>Pseudomonadati</taxon>
        <taxon>Pseudomonadota</taxon>
        <taxon>Betaproteobacteria</taxon>
        <taxon>Burkholderiales</taxon>
        <taxon>Burkholderiaceae</taxon>
        <taxon>Paraburkholderia</taxon>
    </lineage>
</organism>
<name>A0A0P0RKY7_9BURK</name>
<dbReference type="AlphaFoldDB" id="A0A0P0RKY7"/>